<evidence type="ECO:0000313" key="1">
    <source>
        <dbReference type="EMBL" id="CAH3913717.1"/>
    </source>
</evidence>
<dbReference type="AlphaFoldDB" id="A0A9P0SQI3"/>
<dbReference type="EMBL" id="CALOZG010000001">
    <property type="protein sequence ID" value="CAH3913717.1"/>
    <property type="molecule type" value="Genomic_DNA"/>
</dbReference>
<organism evidence="1 2">
    <name type="scientific">Pieris brassicae</name>
    <name type="common">White butterfly</name>
    <name type="synonym">Large white butterfly</name>
    <dbReference type="NCBI Taxonomy" id="7116"/>
    <lineage>
        <taxon>Eukaryota</taxon>
        <taxon>Metazoa</taxon>
        <taxon>Ecdysozoa</taxon>
        <taxon>Arthropoda</taxon>
        <taxon>Hexapoda</taxon>
        <taxon>Insecta</taxon>
        <taxon>Pterygota</taxon>
        <taxon>Neoptera</taxon>
        <taxon>Endopterygota</taxon>
        <taxon>Lepidoptera</taxon>
        <taxon>Glossata</taxon>
        <taxon>Ditrysia</taxon>
        <taxon>Papilionoidea</taxon>
        <taxon>Pieridae</taxon>
        <taxon>Pierinae</taxon>
        <taxon>Pieris</taxon>
    </lineage>
</organism>
<protein>
    <submittedName>
        <fullName evidence="1">Uncharacterized protein</fullName>
    </submittedName>
</protein>
<name>A0A9P0SQI3_PIEBR</name>
<sequence length="121" mass="13659">MYIPVDLDVSKAERSRVALGPKHSARTHILNKNSTLFAQECTARLFLVVRRARGRRRRLVSVCRGLPPITEITSPAGVTWPRGDLAHAACPYLSSQKETGLKFRGKIVHKEVVDFSYRKFV</sequence>
<gene>
    <name evidence="1" type="ORF">PIBRA_LOCUS1009</name>
</gene>
<reference evidence="1" key="1">
    <citation type="submission" date="2022-05" db="EMBL/GenBank/DDBJ databases">
        <authorList>
            <person name="Okamura Y."/>
        </authorList>
    </citation>
    <scope>NUCLEOTIDE SEQUENCE</scope>
</reference>
<keyword evidence="2" id="KW-1185">Reference proteome</keyword>
<dbReference type="Proteomes" id="UP001152562">
    <property type="component" value="Unassembled WGS sequence"/>
</dbReference>
<proteinExistence type="predicted"/>
<accession>A0A9P0SQI3</accession>
<evidence type="ECO:0000313" key="2">
    <source>
        <dbReference type="Proteomes" id="UP001152562"/>
    </source>
</evidence>
<comment type="caution">
    <text evidence="1">The sequence shown here is derived from an EMBL/GenBank/DDBJ whole genome shotgun (WGS) entry which is preliminary data.</text>
</comment>